<sequence length="344" mass="36986">MSDDQMIGLYVVLGATVVAFGLCAFCLGRLRRAQAADAVDRAIHPYRLADLDAGATLAAGLITERFGRRGRRGYAAAVLDLLAWIAAGAVATSAVFWWQDLGIDRYAPVGWMPYAPAAAVVTGFALMLAQLVRAPERRARTMLGRLARGLLPLSSRGFLDPDCATEFDILGKAILVRSRATQQSARDQVAELAHALLPQIRQMDDDQLRRTIGSAVAFVPRQSGQGLDTDRFAELLALFDALFGRLRDDTGHQDIWRIAILRQLIRYTGPNVLPEIFGDFRVRPGSVSVEGLSVSRAADGSVLDTAFGRGGSGASGTGGLGLIVDLTQGQPERASNPDEWPSGR</sequence>
<evidence type="ECO:0000256" key="1">
    <source>
        <dbReference type="SAM" id="Phobius"/>
    </source>
</evidence>
<accession>A0ABT9P4J2</accession>
<keyword evidence="3" id="KW-1185">Reference proteome</keyword>
<dbReference type="Proteomes" id="UP001235712">
    <property type="component" value="Unassembled WGS sequence"/>
</dbReference>
<organism evidence="2 3">
    <name type="scientific">Kineosporia succinea</name>
    <dbReference type="NCBI Taxonomy" id="84632"/>
    <lineage>
        <taxon>Bacteria</taxon>
        <taxon>Bacillati</taxon>
        <taxon>Actinomycetota</taxon>
        <taxon>Actinomycetes</taxon>
        <taxon>Kineosporiales</taxon>
        <taxon>Kineosporiaceae</taxon>
        <taxon>Kineosporia</taxon>
    </lineage>
</organism>
<evidence type="ECO:0000313" key="3">
    <source>
        <dbReference type="Proteomes" id="UP001235712"/>
    </source>
</evidence>
<feature type="transmembrane region" description="Helical" evidence="1">
    <location>
        <begin position="6"/>
        <end position="27"/>
    </location>
</feature>
<evidence type="ECO:0000313" key="2">
    <source>
        <dbReference type="EMBL" id="MDP9827618.1"/>
    </source>
</evidence>
<dbReference type="EMBL" id="JAUSQZ010000001">
    <property type="protein sequence ID" value="MDP9827618.1"/>
    <property type="molecule type" value="Genomic_DNA"/>
</dbReference>
<reference evidence="2 3" key="1">
    <citation type="submission" date="2023-07" db="EMBL/GenBank/DDBJ databases">
        <title>Sequencing the genomes of 1000 actinobacteria strains.</title>
        <authorList>
            <person name="Klenk H.-P."/>
        </authorList>
    </citation>
    <scope>NUCLEOTIDE SEQUENCE [LARGE SCALE GENOMIC DNA]</scope>
    <source>
        <strain evidence="2 3">DSM 44388</strain>
    </source>
</reference>
<feature type="transmembrane region" description="Helical" evidence="1">
    <location>
        <begin position="111"/>
        <end position="132"/>
    </location>
</feature>
<feature type="transmembrane region" description="Helical" evidence="1">
    <location>
        <begin position="74"/>
        <end position="99"/>
    </location>
</feature>
<protein>
    <recommendedName>
        <fullName evidence="4">Phage abortive infection protein</fullName>
    </recommendedName>
</protein>
<evidence type="ECO:0008006" key="4">
    <source>
        <dbReference type="Google" id="ProtNLM"/>
    </source>
</evidence>
<keyword evidence="1" id="KW-1133">Transmembrane helix</keyword>
<comment type="caution">
    <text evidence="2">The sequence shown here is derived from an EMBL/GenBank/DDBJ whole genome shotgun (WGS) entry which is preliminary data.</text>
</comment>
<keyword evidence="1" id="KW-0812">Transmembrane</keyword>
<dbReference type="RefSeq" id="WP_307243912.1">
    <property type="nucleotide sequence ID" value="NZ_JAUSQZ010000001.1"/>
</dbReference>
<name>A0ABT9P4J2_9ACTN</name>
<proteinExistence type="predicted"/>
<keyword evidence="1" id="KW-0472">Membrane</keyword>
<gene>
    <name evidence="2" type="ORF">J2S57_003367</name>
</gene>